<gene>
    <name evidence="2" type="ORF">L207DRAFT_190346</name>
</gene>
<dbReference type="OrthoDB" id="9995210at2759"/>
<proteinExistence type="predicted"/>
<organism evidence="2 3">
    <name type="scientific">Hyaloscypha variabilis (strain UAMH 11265 / GT02V1 / F)</name>
    <name type="common">Meliniomyces variabilis</name>
    <dbReference type="NCBI Taxonomy" id="1149755"/>
    <lineage>
        <taxon>Eukaryota</taxon>
        <taxon>Fungi</taxon>
        <taxon>Dikarya</taxon>
        <taxon>Ascomycota</taxon>
        <taxon>Pezizomycotina</taxon>
        <taxon>Leotiomycetes</taxon>
        <taxon>Helotiales</taxon>
        <taxon>Hyaloscyphaceae</taxon>
        <taxon>Hyaloscypha</taxon>
        <taxon>Hyaloscypha variabilis</taxon>
    </lineage>
</organism>
<protein>
    <submittedName>
        <fullName evidence="2">Uncharacterized protein</fullName>
    </submittedName>
</protein>
<keyword evidence="3" id="KW-1185">Reference proteome</keyword>
<reference evidence="2 3" key="1">
    <citation type="submission" date="2016-04" db="EMBL/GenBank/DDBJ databases">
        <title>A degradative enzymes factory behind the ericoid mycorrhizal symbiosis.</title>
        <authorList>
            <consortium name="DOE Joint Genome Institute"/>
            <person name="Martino E."/>
            <person name="Morin E."/>
            <person name="Grelet G."/>
            <person name="Kuo A."/>
            <person name="Kohler A."/>
            <person name="Daghino S."/>
            <person name="Barry K."/>
            <person name="Choi C."/>
            <person name="Cichocki N."/>
            <person name="Clum A."/>
            <person name="Copeland A."/>
            <person name="Hainaut M."/>
            <person name="Haridas S."/>
            <person name="Labutti K."/>
            <person name="Lindquist E."/>
            <person name="Lipzen A."/>
            <person name="Khouja H.-R."/>
            <person name="Murat C."/>
            <person name="Ohm R."/>
            <person name="Olson A."/>
            <person name="Spatafora J."/>
            <person name="Veneault-Fourrey C."/>
            <person name="Henrissat B."/>
            <person name="Grigoriev I."/>
            <person name="Martin F."/>
            <person name="Perotto S."/>
        </authorList>
    </citation>
    <scope>NUCLEOTIDE SEQUENCE [LARGE SCALE GENOMIC DNA]</scope>
    <source>
        <strain evidence="2 3">F</strain>
    </source>
</reference>
<dbReference type="EMBL" id="KZ613962">
    <property type="protein sequence ID" value="PMD31610.1"/>
    <property type="molecule type" value="Genomic_DNA"/>
</dbReference>
<dbReference type="Proteomes" id="UP000235786">
    <property type="component" value="Unassembled WGS sequence"/>
</dbReference>
<evidence type="ECO:0000313" key="2">
    <source>
        <dbReference type="EMBL" id="PMD31610.1"/>
    </source>
</evidence>
<feature type="compositionally biased region" description="Polar residues" evidence="1">
    <location>
        <begin position="222"/>
        <end position="248"/>
    </location>
</feature>
<feature type="region of interest" description="Disordered" evidence="1">
    <location>
        <begin position="222"/>
        <end position="255"/>
    </location>
</feature>
<evidence type="ECO:0000256" key="1">
    <source>
        <dbReference type="SAM" id="MobiDB-lite"/>
    </source>
</evidence>
<accession>A0A2J6QZC0</accession>
<evidence type="ECO:0000313" key="3">
    <source>
        <dbReference type="Proteomes" id="UP000235786"/>
    </source>
</evidence>
<name>A0A2J6QZC0_HYAVF</name>
<sequence length="275" mass="31833">MSYSGEQYPSVAGQIHFKPHDDLVNDPGYPLHAWPSLERPRRLSLSLHNPNGWKTLPRDYCVVHYPTRPLQEDSKVVKDVTLKMFHSDILKLPDGEIWPRFQEYKDWTASYLNYWYLQGITQSSVENMFKKHFNFSIPLTSTSSAGHWMPAPQLYTVEVQENVWEGRLAIFFHGNVETSFQSVGELLGERGTILNAKHLGQQYVHSWRSKWEKMDLWDQNLAPSNSNGTTLKSTKNTPPRTITDTNLLTPKPRGRKRRALLRQLRTGPSELVRAF</sequence>
<dbReference type="AlphaFoldDB" id="A0A2J6QZC0"/>